<proteinExistence type="predicted"/>
<dbReference type="PANTHER" id="PTHR43540:SF6">
    <property type="entry name" value="ISOCHORISMATASE-LIKE DOMAIN-CONTAINING PROTEIN"/>
    <property type="match status" value="1"/>
</dbReference>
<dbReference type="InterPro" id="IPR000868">
    <property type="entry name" value="Isochorismatase-like_dom"/>
</dbReference>
<dbReference type="InterPro" id="IPR036380">
    <property type="entry name" value="Isochorismatase-like_sf"/>
</dbReference>
<evidence type="ECO:0000313" key="3">
    <source>
        <dbReference type="EMBL" id="TDC17647.1"/>
    </source>
</evidence>
<evidence type="ECO:0000313" key="4">
    <source>
        <dbReference type="Proteomes" id="UP000295431"/>
    </source>
</evidence>
<dbReference type="SUPFAM" id="SSF52499">
    <property type="entry name" value="Isochorismatase-like hydrolases"/>
    <property type="match status" value="1"/>
</dbReference>
<keyword evidence="4" id="KW-1185">Reference proteome</keyword>
<dbReference type="OrthoDB" id="9814140at2"/>
<organism evidence="3 4">
    <name type="scientific">Actinomadura bangladeshensis</name>
    <dbReference type="NCBI Taxonomy" id="453573"/>
    <lineage>
        <taxon>Bacteria</taxon>
        <taxon>Bacillati</taxon>
        <taxon>Actinomycetota</taxon>
        <taxon>Actinomycetes</taxon>
        <taxon>Streptosporangiales</taxon>
        <taxon>Thermomonosporaceae</taxon>
        <taxon>Actinomadura</taxon>
    </lineage>
</organism>
<dbReference type="PANTHER" id="PTHR43540">
    <property type="entry name" value="PEROXYUREIDOACRYLATE/UREIDOACRYLATE AMIDOHYDROLASE-RELATED"/>
    <property type="match status" value="1"/>
</dbReference>
<dbReference type="Gene3D" id="3.40.50.850">
    <property type="entry name" value="Isochorismatase-like"/>
    <property type="match status" value="1"/>
</dbReference>
<dbReference type="RefSeq" id="WP_131938499.1">
    <property type="nucleotide sequence ID" value="NZ_BAAAMX010000002.1"/>
</dbReference>
<protein>
    <submittedName>
        <fullName evidence="3">Cysteine hydrolase</fullName>
    </submittedName>
</protein>
<gene>
    <name evidence="3" type="ORF">E1284_08705</name>
</gene>
<name>A0A4R4P9S4_9ACTN</name>
<keyword evidence="1 3" id="KW-0378">Hydrolase</keyword>
<dbReference type="CDD" id="cd00431">
    <property type="entry name" value="cysteine_hydrolases"/>
    <property type="match status" value="1"/>
</dbReference>
<reference evidence="3 4" key="1">
    <citation type="submission" date="2019-03" db="EMBL/GenBank/DDBJ databases">
        <title>Draft genome sequences of novel Actinobacteria.</title>
        <authorList>
            <person name="Sahin N."/>
            <person name="Ay H."/>
            <person name="Saygin H."/>
        </authorList>
    </citation>
    <scope>NUCLEOTIDE SEQUENCE [LARGE SCALE GENOMIC DNA]</scope>
    <source>
        <strain evidence="3 4">DSM 45347</strain>
    </source>
</reference>
<evidence type="ECO:0000259" key="2">
    <source>
        <dbReference type="Pfam" id="PF00857"/>
    </source>
</evidence>
<comment type="caution">
    <text evidence="3">The sequence shown here is derived from an EMBL/GenBank/DDBJ whole genome shotgun (WGS) entry which is preliminary data.</text>
</comment>
<dbReference type="Pfam" id="PF00857">
    <property type="entry name" value="Isochorismatase"/>
    <property type="match status" value="1"/>
</dbReference>
<dbReference type="GO" id="GO:0016787">
    <property type="term" value="F:hydrolase activity"/>
    <property type="evidence" value="ECO:0007669"/>
    <property type="project" value="UniProtKB-KW"/>
</dbReference>
<accession>A0A4R4P9S4</accession>
<sequence>MEITKENTALLVVDMQNSFTEAKGSMAAMGLPHEELRPAIAGCRTLIDAAHAAGVPVIYTRYVFQPGYTDGGLVPGSIVPAIKEVGALAAGSWDAEICDELAPAEGDIVIDKSRPSAFYGTRLEPILTGLDVRSLVICGVTTNICVETTARDAGQRDYATHVISDATAEFDKARHDYALHGIGFIFGWVNTVDDVVRAWA</sequence>
<dbReference type="EMBL" id="SMJW01000030">
    <property type="protein sequence ID" value="TDC17647.1"/>
    <property type="molecule type" value="Genomic_DNA"/>
</dbReference>
<dbReference type="Proteomes" id="UP000295431">
    <property type="component" value="Unassembled WGS sequence"/>
</dbReference>
<evidence type="ECO:0000256" key="1">
    <source>
        <dbReference type="ARBA" id="ARBA00022801"/>
    </source>
</evidence>
<feature type="domain" description="Isochorismatase-like" evidence="2">
    <location>
        <begin position="8"/>
        <end position="193"/>
    </location>
</feature>
<dbReference type="AlphaFoldDB" id="A0A4R4P9S4"/>
<dbReference type="InterPro" id="IPR050272">
    <property type="entry name" value="Isochorismatase-like_hydrls"/>
</dbReference>